<sequence length="174" mass="19374">MNVCGFGIFELAKIKAAIGVLSVVHLDTVSTAIGEPVIPSYVPGPYSKYGDGMNFIERAKNLLGVVLGQTTFVKVYHSETEAFRKNYARNAKRLSEMLLNQPVSAKQLLIRHCEFTAKFGRMPNLDPYGRQLSFVQYYLIDVALAVISIFIVVICICVFIVRRCCSATVKSKKD</sequence>
<name>A0A0B1SII4_OESDE</name>
<dbReference type="EC" id="2.4.1.17" evidence="2"/>
<evidence type="ECO:0000256" key="1">
    <source>
        <dbReference type="ARBA" id="ARBA00009995"/>
    </source>
</evidence>
<keyword evidence="7" id="KW-0812">Transmembrane</keyword>
<protein>
    <recommendedName>
        <fullName evidence="2">glucuronosyltransferase</fullName>
        <ecNumber evidence="2">2.4.1.17</ecNumber>
    </recommendedName>
</protein>
<comment type="catalytic activity">
    <reaction evidence="6">
        <text>glucuronate acceptor + UDP-alpha-D-glucuronate = acceptor beta-D-glucuronoside + UDP + H(+)</text>
        <dbReference type="Rhea" id="RHEA:21032"/>
        <dbReference type="ChEBI" id="CHEBI:15378"/>
        <dbReference type="ChEBI" id="CHEBI:58052"/>
        <dbReference type="ChEBI" id="CHEBI:58223"/>
        <dbReference type="ChEBI" id="CHEBI:132367"/>
        <dbReference type="ChEBI" id="CHEBI:132368"/>
        <dbReference type="EC" id="2.4.1.17"/>
    </reaction>
</comment>
<dbReference type="GO" id="GO:0015020">
    <property type="term" value="F:glucuronosyltransferase activity"/>
    <property type="evidence" value="ECO:0007669"/>
    <property type="project" value="UniProtKB-EC"/>
</dbReference>
<reference evidence="8 9" key="1">
    <citation type="submission" date="2014-03" db="EMBL/GenBank/DDBJ databases">
        <title>Draft genome of the hookworm Oesophagostomum dentatum.</title>
        <authorList>
            <person name="Mitreva M."/>
        </authorList>
    </citation>
    <scope>NUCLEOTIDE SEQUENCE [LARGE SCALE GENOMIC DNA]</scope>
    <source>
        <strain evidence="8 9">OD-Hann</strain>
    </source>
</reference>
<evidence type="ECO:0000313" key="8">
    <source>
        <dbReference type="EMBL" id="KHJ83681.1"/>
    </source>
</evidence>
<evidence type="ECO:0000313" key="9">
    <source>
        <dbReference type="Proteomes" id="UP000053660"/>
    </source>
</evidence>
<dbReference type="PANTHER" id="PTHR48043">
    <property type="entry name" value="EG:EG0003.4 PROTEIN-RELATED"/>
    <property type="match status" value="1"/>
</dbReference>
<dbReference type="Pfam" id="PF00201">
    <property type="entry name" value="UDPGT"/>
    <property type="match status" value="2"/>
</dbReference>
<accession>A0A0B1SII4</accession>
<proteinExistence type="inferred from homology"/>
<evidence type="ECO:0000256" key="5">
    <source>
        <dbReference type="ARBA" id="ARBA00022729"/>
    </source>
</evidence>
<gene>
    <name evidence="8" type="ORF">OESDEN_16618</name>
</gene>
<dbReference type="InterPro" id="IPR050271">
    <property type="entry name" value="UDP-glycosyltransferase"/>
</dbReference>
<keyword evidence="7" id="KW-0472">Membrane</keyword>
<keyword evidence="7" id="KW-1133">Transmembrane helix</keyword>
<evidence type="ECO:0000256" key="2">
    <source>
        <dbReference type="ARBA" id="ARBA00012544"/>
    </source>
</evidence>
<comment type="similarity">
    <text evidence="1">Belongs to the UDP-glycosyltransferase family.</text>
</comment>
<dbReference type="EMBL" id="KN572256">
    <property type="protein sequence ID" value="KHJ83681.1"/>
    <property type="molecule type" value="Genomic_DNA"/>
</dbReference>
<keyword evidence="3" id="KW-0328">Glycosyltransferase</keyword>
<keyword evidence="5" id="KW-0732">Signal</keyword>
<organism evidence="8 9">
    <name type="scientific">Oesophagostomum dentatum</name>
    <name type="common">Nodular worm</name>
    <dbReference type="NCBI Taxonomy" id="61180"/>
    <lineage>
        <taxon>Eukaryota</taxon>
        <taxon>Metazoa</taxon>
        <taxon>Ecdysozoa</taxon>
        <taxon>Nematoda</taxon>
        <taxon>Chromadorea</taxon>
        <taxon>Rhabditida</taxon>
        <taxon>Rhabditina</taxon>
        <taxon>Rhabditomorpha</taxon>
        <taxon>Strongyloidea</taxon>
        <taxon>Strongylidae</taxon>
        <taxon>Oesophagostomum</taxon>
    </lineage>
</organism>
<keyword evidence="4" id="KW-0808">Transferase</keyword>
<evidence type="ECO:0000256" key="6">
    <source>
        <dbReference type="ARBA" id="ARBA00047475"/>
    </source>
</evidence>
<dbReference type="PANTHER" id="PTHR48043:SF23">
    <property type="entry name" value="UDP-GLUCURONOSYLTRANSFERASE"/>
    <property type="match status" value="1"/>
</dbReference>
<keyword evidence="9" id="KW-1185">Reference proteome</keyword>
<dbReference type="Proteomes" id="UP000053660">
    <property type="component" value="Unassembled WGS sequence"/>
</dbReference>
<feature type="transmembrane region" description="Helical" evidence="7">
    <location>
        <begin position="137"/>
        <end position="161"/>
    </location>
</feature>
<evidence type="ECO:0000256" key="3">
    <source>
        <dbReference type="ARBA" id="ARBA00022676"/>
    </source>
</evidence>
<dbReference type="OrthoDB" id="5835829at2759"/>
<evidence type="ECO:0000256" key="4">
    <source>
        <dbReference type="ARBA" id="ARBA00022679"/>
    </source>
</evidence>
<evidence type="ECO:0000256" key="7">
    <source>
        <dbReference type="SAM" id="Phobius"/>
    </source>
</evidence>
<dbReference type="AlphaFoldDB" id="A0A0B1SII4"/>
<dbReference type="InterPro" id="IPR002213">
    <property type="entry name" value="UDP_glucos_trans"/>
</dbReference>